<proteinExistence type="inferred from homology"/>
<feature type="chain" id="PRO_5032319109" evidence="4">
    <location>
        <begin position="20"/>
        <end position="371"/>
    </location>
</feature>
<protein>
    <submittedName>
        <fullName evidence="5">C4-dicarboxylate TRAP transporter substrate-binding protein</fullName>
    </submittedName>
</protein>
<keyword evidence="2" id="KW-0813">Transport</keyword>
<dbReference type="InterPro" id="IPR038404">
    <property type="entry name" value="TRAP_DctP_sf"/>
</dbReference>
<organism evidence="5 6">
    <name type="scientific">Kaustia mangrovi</name>
    <dbReference type="NCBI Taxonomy" id="2593653"/>
    <lineage>
        <taxon>Bacteria</taxon>
        <taxon>Pseudomonadati</taxon>
        <taxon>Pseudomonadota</taxon>
        <taxon>Alphaproteobacteria</taxon>
        <taxon>Hyphomicrobiales</taxon>
        <taxon>Parvibaculaceae</taxon>
        <taxon>Kaustia</taxon>
    </lineage>
</organism>
<dbReference type="Gene3D" id="3.40.190.170">
    <property type="entry name" value="Bacterial extracellular solute-binding protein, family 7"/>
    <property type="match status" value="1"/>
</dbReference>
<dbReference type="KEGG" id="kmn:HW532_10085"/>
<gene>
    <name evidence="5" type="ORF">HW532_10085</name>
</gene>
<dbReference type="Proteomes" id="UP000593594">
    <property type="component" value="Chromosome"/>
</dbReference>
<comment type="similarity">
    <text evidence="1">Belongs to the bacterial solute-binding protein 7 family.</text>
</comment>
<accession>A0A7S8C440</accession>
<dbReference type="InterPro" id="IPR018389">
    <property type="entry name" value="DctP_fam"/>
</dbReference>
<evidence type="ECO:0000313" key="6">
    <source>
        <dbReference type="Proteomes" id="UP000593594"/>
    </source>
</evidence>
<sequence>MFRKTVLAAAAAAAFAAGAVPGAARAETSLTYGSSLPAPHVIHEKALAPFFERVAEDTGGALRWELIPGGTMGSVKEAVQIIEDSIVDSGLVLDIYTRQELPVTSMFGDMIALTDDFIVFAAAANEMQLVACEACRTERADKDLVSLAYYAPDPYLLMCADDTRGYDDLQNKKTRASGRMGVLVETFGATTVTIPSSEVYEALQRGQANCSVASAAWLESYNLSDVVTNIIDLPMGSYFNAGLLYMNKATFDGLPEDQRAAIRGNLAKLVADALFAYRTQSGEALAEAERKGVALVEPDPKLTEALAEFRDGEIANTVATAEEAGLDGAAERVETFMALVDKWRRIVAETGDDEAAFADALDREIFSRAEF</sequence>
<reference evidence="5 6" key="1">
    <citation type="submission" date="2020-06" db="EMBL/GenBank/DDBJ databases">
        <title>Genome sequence of 2 isolates from Red Sea Mangroves.</title>
        <authorList>
            <person name="Sefrji F."/>
            <person name="Michoud G."/>
            <person name="Merlino G."/>
            <person name="Daffonchio D."/>
        </authorList>
    </citation>
    <scope>NUCLEOTIDE SEQUENCE [LARGE SCALE GENOMIC DNA]</scope>
    <source>
        <strain evidence="5 6">R1DC25</strain>
    </source>
</reference>
<dbReference type="CDD" id="cd13666">
    <property type="entry name" value="PBP2_TRAP_DctP_like_1"/>
    <property type="match status" value="1"/>
</dbReference>
<name>A0A7S8C440_9HYPH</name>
<dbReference type="AlphaFoldDB" id="A0A7S8C440"/>
<evidence type="ECO:0000256" key="3">
    <source>
        <dbReference type="ARBA" id="ARBA00022729"/>
    </source>
</evidence>
<dbReference type="NCBIfam" id="NF037995">
    <property type="entry name" value="TRAP_S1"/>
    <property type="match status" value="1"/>
</dbReference>
<evidence type="ECO:0000256" key="4">
    <source>
        <dbReference type="SAM" id="SignalP"/>
    </source>
</evidence>
<dbReference type="RefSeq" id="WP_213164246.1">
    <property type="nucleotide sequence ID" value="NZ_CP058214.1"/>
</dbReference>
<keyword evidence="3 4" id="KW-0732">Signal</keyword>
<dbReference type="GO" id="GO:0055085">
    <property type="term" value="P:transmembrane transport"/>
    <property type="evidence" value="ECO:0007669"/>
    <property type="project" value="InterPro"/>
</dbReference>
<evidence type="ECO:0000256" key="2">
    <source>
        <dbReference type="ARBA" id="ARBA00022448"/>
    </source>
</evidence>
<dbReference type="PANTHER" id="PTHR33376">
    <property type="match status" value="1"/>
</dbReference>
<evidence type="ECO:0000256" key="1">
    <source>
        <dbReference type="ARBA" id="ARBA00009023"/>
    </source>
</evidence>
<dbReference type="EMBL" id="CP058214">
    <property type="protein sequence ID" value="QPC43007.1"/>
    <property type="molecule type" value="Genomic_DNA"/>
</dbReference>
<dbReference type="PANTHER" id="PTHR33376:SF7">
    <property type="entry name" value="C4-DICARBOXYLATE-BINDING PROTEIN DCTB"/>
    <property type="match status" value="1"/>
</dbReference>
<dbReference type="GO" id="GO:0015740">
    <property type="term" value="P:C4-dicarboxylate transport"/>
    <property type="evidence" value="ECO:0007669"/>
    <property type="project" value="TreeGrafter"/>
</dbReference>
<dbReference type="Pfam" id="PF03480">
    <property type="entry name" value="DctP"/>
    <property type="match status" value="1"/>
</dbReference>
<keyword evidence="6" id="KW-1185">Reference proteome</keyword>
<evidence type="ECO:0000313" key="5">
    <source>
        <dbReference type="EMBL" id="QPC43007.1"/>
    </source>
</evidence>
<feature type="signal peptide" evidence="4">
    <location>
        <begin position="1"/>
        <end position="19"/>
    </location>
</feature>